<dbReference type="PANTHER" id="PTHR43328:SF1">
    <property type="entry name" value="N-ACETYLTRANSFERASE DOMAIN-CONTAINING PROTEIN"/>
    <property type="match status" value="1"/>
</dbReference>
<proteinExistence type="predicted"/>
<dbReference type="SUPFAM" id="SSF55729">
    <property type="entry name" value="Acyl-CoA N-acyltransferases (Nat)"/>
    <property type="match status" value="1"/>
</dbReference>
<dbReference type="Pfam" id="PF02698">
    <property type="entry name" value="DUF218"/>
    <property type="match status" value="1"/>
</dbReference>
<dbReference type="InterPro" id="IPR014729">
    <property type="entry name" value="Rossmann-like_a/b/a_fold"/>
</dbReference>
<sequence length="348" mass="39929">MNIQPYQIVEEYLGKNAAQLFEKLLSQKPERANAIVLLQGDRFDRMEKATALFRCGYADVLLLTGNNDLIGPHIRPGESNVSLSEMVGRLKDMGVPEDSIVLDDRALHTGDQARNVVKIARARGWKSFIIVSSAYNVLRAFETFKEEAQIQHWQGTIIMQPVLLPWDQNPGGRDKTALRMLQLEMEKIKEYAQKWIIRRARSEDAKAVFEIRNDPCARGNSLRAEPIIWEDHLKWFEDHWQKAGMIFFVLEHQYDVVGYCRFVRNPEGYFEISIALSASYQGKGLGHYLLHGGVKEFFSQSLDGGELQAKVRKENKASLTLFGRHNFRIFQEDDMTYSLVLHSNAPHC</sequence>
<dbReference type="InterPro" id="IPR016181">
    <property type="entry name" value="Acyl_CoA_acyltransferase"/>
</dbReference>
<accession>A0A1G2R4N6</accession>
<dbReference type="Gene3D" id="3.40.630.30">
    <property type="match status" value="1"/>
</dbReference>
<organism evidence="2 3">
    <name type="scientific">Candidatus Wildermuthbacteria bacterium RIFCSPHIGHO2_02_FULL_45_25</name>
    <dbReference type="NCBI Taxonomy" id="1802450"/>
    <lineage>
        <taxon>Bacteria</taxon>
        <taxon>Candidatus Wildermuthiibacteriota</taxon>
    </lineage>
</organism>
<dbReference type="PROSITE" id="PS51186">
    <property type="entry name" value="GNAT"/>
    <property type="match status" value="1"/>
</dbReference>
<dbReference type="Proteomes" id="UP000178092">
    <property type="component" value="Unassembled WGS sequence"/>
</dbReference>
<reference evidence="2 3" key="1">
    <citation type="journal article" date="2016" name="Nat. Commun.">
        <title>Thousands of microbial genomes shed light on interconnected biogeochemical processes in an aquifer system.</title>
        <authorList>
            <person name="Anantharaman K."/>
            <person name="Brown C.T."/>
            <person name="Hug L.A."/>
            <person name="Sharon I."/>
            <person name="Castelle C.J."/>
            <person name="Probst A.J."/>
            <person name="Thomas B.C."/>
            <person name="Singh A."/>
            <person name="Wilkins M.J."/>
            <person name="Karaoz U."/>
            <person name="Brodie E.L."/>
            <person name="Williams K.H."/>
            <person name="Hubbard S.S."/>
            <person name="Banfield J.F."/>
        </authorList>
    </citation>
    <scope>NUCLEOTIDE SEQUENCE [LARGE SCALE GENOMIC DNA]</scope>
</reference>
<dbReference type="PANTHER" id="PTHR43328">
    <property type="entry name" value="ACETYLTRANSFERASE-RELATED"/>
    <property type="match status" value="1"/>
</dbReference>
<dbReference type="Gene3D" id="3.40.50.620">
    <property type="entry name" value="HUPs"/>
    <property type="match status" value="1"/>
</dbReference>
<comment type="caution">
    <text evidence="2">The sequence shown here is derived from an EMBL/GenBank/DDBJ whole genome shotgun (WGS) entry which is preliminary data.</text>
</comment>
<dbReference type="GO" id="GO:0016747">
    <property type="term" value="F:acyltransferase activity, transferring groups other than amino-acyl groups"/>
    <property type="evidence" value="ECO:0007669"/>
    <property type="project" value="InterPro"/>
</dbReference>
<protein>
    <recommendedName>
        <fullName evidence="1">N-acetyltransferase domain-containing protein</fullName>
    </recommendedName>
</protein>
<dbReference type="Pfam" id="PF13302">
    <property type="entry name" value="Acetyltransf_3"/>
    <property type="match status" value="1"/>
</dbReference>
<gene>
    <name evidence="2" type="ORF">A3C04_03910</name>
</gene>
<evidence type="ECO:0000313" key="2">
    <source>
        <dbReference type="EMBL" id="OHA67041.1"/>
    </source>
</evidence>
<feature type="domain" description="N-acetyltransferase" evidence="1">
    <location>
        <begin position="195"/>
        <end position="346"/>
    </location>
</feature>
<dbReference type="CDD" id="cd06259">
    <property type="entry name" value="YdcF-like"/>
    <property type="match status" value="1"/>
</dbReference>
<dbReference type="InterPro" id="IPR000182">
    <property type="entry name" value="GNAT_dom"/>
</dbReference>
<name>A0A1G2R4N6_9BACT</name>
<dbReference type="CDD" id="cd04301">
    <property type="entry name" value="NAT_SF"/>
    <property type="match status" value="1"/>
</dbReference>
<dbReference type="EMBL" id="MHTV01000017">
    <property type="protein sequence ID" value="OHA67041.1"/>
    <property type="molecule type" value="Genomic_DNA"/>
</dbReference>
<evidence type="ECO:0000259" key="1">
    <source>
        <dbReference type="PROSITE" id="PS51186"/>
    </source>
</evidence>
<dbReference type="InterPro" id="IPR003848">
    <property type="entry name" value="DUF218"/>
</dbReference>
<dbReference type="AlphaFoldDB" id="A0A1G2R4N6"/>
<evidence type="ECO:0000313" key="3">
    <source>
        <dbReference type="Proteomes" id="UP000178092"/>
    </source>
</evidence>